<dbReference type="STRING" id="589865.DaAHT2_0203"/>
<dbReference type="AlphaFoldDB" id="D6Z632"/>
<dbReference type="Proteomes" id="UP000001508">
    <property type="component" value="Chromosome"/>
</dbReference>
<organism evidence="1 2">
    <name type="scientific">Desulfurivibrio alkaliphilus (strain DSM 19089 / UNIQEM U267 / AHT2)</name>
    <dbReference type="NCBI Taxonomy" id="589865"/>
    <lineage>
        <taxon>Bacteria</taxon>
        <taxon>Pseudomonadati</taxon>
        <taxon>Thermodesulfobacteriota</taxon>
        <taxon>Desulfobulbia</taxon>
        <taxon>Desulfobulbales</taxon>
        <taxon>Desulfobulbaceae</taxon>
        <taxon>Desulfurivibrio</taxon>
    </lineage>
</organism>
<sequence>MKRQVEMQESMLRAHRDFIDNLEKSVELVARDLEDAKSVAQICTDEWCAAAEETLDELAKLVFSISEPRWLTNEDSKKISALRRRIHDLYAQYKAVKK</sequence>
<proteinExistence type="predicted"/>
<reference evidence="2" key="1">
    <citation type="submission" date="2010-02" db="EMBL/GenBank/DDBJ databases">
        <title>Complete sequence of Desulfurivibrio alkaliphilus AHT2.</title>
        <authorList>
            <consortium name="US DOE Joint Genome Institute"/>
            <person name="Pitluck S."/>
            <person name="Chertkov O."/>
            <person name="Detter J.C."/>
            <person name="Han C."/>
            <person name="Tapia R."/>
            <person name="Larimer F."/>
            <person name="Land M."/>
            <person name="Hauser L."/>
            <person name="Kyrpides N."/>
            <person name="Mikhailova N."/>
            <person name="Sorokin D.Y."/>
            <person name="Muyzer G."/>
            <person name="Woyke T."/>
        </authorList>
    </citation>
    <scope>NUCLEOTIDE SEQUENCE [LARGE SCALE GENOMIC DNA]</scope>
    <source>
        <strain evidence="2">DSM 19089 / UNIQEM U267 / AHT2</strain>
    </source>
</reference>
<keyword evidence="2" id="KW-1185">Reference proteome</keyword>
<evidence type="ECO:0000313" key="2">
    <source>
        <dbReference type="Proteomes" id="UP000001508"/>
    </source>
</evidence>
<gene>
    <name evidence="1" type="ordered locus">DaAHT2_0203</name>
</gene>
<dbReference type="HOGENOM" id="CLU_2329153_0_0_7"/>
<dbReference type="KEGG" id="dak:DaAHT2_0203"/>
<evidence type="ECO:0000313" key="1">
    <source>
        <dbReference type="EMBL" id="ADH84914.1"/>
    </source>
</evidence>
<accession>D6Z632</accession>
<protein>
    <submittedName>
        <fullName evidence="1">Uncharacterized protein</fullName>
    </submittedName>
</protein>
<dbReference type="InParanoid" id="D6Z632"/>
<name>D6Z632_DESAT</name>
<dbReference type="eggNOG" id="ENOG50346EH">
    <property type="taxonomic scope" value="Bacteria"/>
</dbReference>
<dbReference type="EMBL" id="CP001940">
    <property type="protein sequence ID" value="ADH84914.1"/>
    <property type="molecule type" value="Genomic_DNA"/>
</dbReference>